<name>A0A378T9Z2_9MYCO</name>
<gene>
    <name evidence="1" type="ORF">NCTC10821_01162</name>
</gene>
<accession>A0A378T9Z2</accession>
<organism evidence="1 2">
    <name type="scientific">Mycolicibacterium tokaiense</name>
    <dbReference type="NCBI Taxonomy" id="39695"/>
    <lineage>
        <taxon>Bacteria</taxon>
        <taxon>Bacillati</taxon>
        <taxon>Actinomycetota</taxon>
        <taxon>Actinomycetes</taxon>
        <taxon>Mycobacteriales</taxon>
        <taxon>Mycobacteriaceae</taxon>
        <taxon>Mycolicibacterium</taxon>
    </lineage>
</organism>
<keyword evidence="2" id="KW-1185">Reference proteome</keyword>
<evidence type="ECO:0000313" key="1">
    <source>
        <dbReference type="EMBL" id="STZ57658.1"/>
    </source>
</evidence>
<proteinExistence type="predicted"/>
<dbReference type="EMBL" id="UGQT01000001">
    <property type="protein sequence ID" value="STZ57658.1"/>
    <property type="molecule type" value="Genomic_DNA"/>
</dbReference>
<dbReference type="AlphaFoldDB" id="A0A378T9Z2"/>
<reference evidence="1 2" key="1">
    <citation type="submission" date="2018-06" db="EMBL/GenBank/DDBJ databases">
        <authorList>
            <consortium name="Pathogen Informatics"/>
            <person name="Doyle S."/>
        </authorList>
    </citation>
    <scope>NUCLEOTIDE SEQUENCE [LARGE SCALE GENOMIC DNA]</scope>
    <source>
        <strain evidence="1 2">NCTC10821</strain>
    </source>
</reference>
<sequence>MIDHTTFGAVGSNAAVASAAGAPRSLQRGNGVAVMTAPPSAPAAHAAWAVAAIAPQRKRRTAAATDASVDRRFL</sequence>
<dbReference type="Proteomes" id="UP000254978">
    <property type="component" value="Unassembled WGS sequence"/>
</dbReference>
<evidence type="ECO:0000313" key="2">
    <source>
        <dbReference type="Proteomes" id="UP000254978"/>
    </source>
</evidence>
<protein>
    <submittedName>
        <fullName evidence="1">Uncharacterized protein</fullName>
    </submittedName>
</protein>